<evidence type="ECO:0000313" key="1">
    <source>
        <dbReference type="EMBL" id="AKL88270.1"/>
    </source>
</evidence>
<protein>
    <submittedName>
        <fullName evidence="1">Uncharacterized protein</fullName>
    </submittedName>
</protein>
<dbReference type="EMBL" id="KR063279">
    <property type="protein sequence ID" value="AKL88270.1"/>
    <property type="molecule type" value="Genomic_DNA"/>
</dbReference>
<keyword evidence="2" id="KW-1185">Reference proteome</keyword>
<organism evidence="1 2">
    <name type="scientific">Gordonia phage GMA3</name>
    <dbReference type="NCBI Taxonomy" id="1647284"/>
    <lineage>
        <taxon>Viruses</taxon>
        <taxon>Duplodnaviria</taxon>
        <taxon>Heunggongvirae</taxon>
        <taxon>Uroviricota</taxon>
        <taxon>Caudoviricetes</taxon>
        <taxon>Gamtrevirus</taxon>
        <taxon>Gamtrevirus GMA3</taxon>
    </lineage>
</organism>
<dbReference type="GeneID" id="26516964"/>
<sequence length="124" mass="13689">MRMTRKHVQAKIDRINKRIGFDTVEHNTVGAIQLRGMNGGYLVDRICNESGGINVLYSGSLRECAAFIDGMIAMPRTSTIIKPMFPGIGDQMKAGHKLRNGHELKGYLESSDGGETFNIVRTCC</sequence>
<dbReference type="Proteomes" id="UP000204451">
    <property type="component" value="Segment"/>
</dbReference>
<proteinExistence type="predicted"/>
<reference evidence="1 2" key="1">
    <citation type="journal article" date="2015" name="PLoS ONE">
        <title>Lysis to Kill: Evaluation of the Lytic Abilities, and Genomics of Nine Bacteriophages Infective for Gordonia spp. and Their Potential Use in Activated Sludge Foam Biocontrol.</title>
        <authorList>
            <person name="Dyson Z.A."/>
            <person name="Tucci J."/>
            <person name="Seviour R.J."/>
            <person name="Petrovski S."/>
        </authorList>
    </citation>
    <scope>NUCLEOTIDE SEQUENCE [LARGE SCALE GENOMIC DNA]</scope>
</reference>
<evidence type="ECO:0000313" key="2">
    <source>
        <dbReference type="Proteomes" id="UP000204451"/>
    </source>
</evidence>
<name>A0A0K0NKN1_9CAUD</name>
<accession>A0A0K0NKN1</accession>
<gene>
    <name evidence="1" type="ORF">GMA3_93</name>
</gene>
<dbReference type="RefSeq" id="YP_009188661.1">
    <property type="nucleotide sequence ID" value="NC_028668.1"/>
</dbReference>
<dbReference type="KEGG" id="vg:26516964"/>